<protein>
    <submittedName>
        <fullName evidence="1">Uncharacterized protein</fullName>
    </submittedName>
</protein>
<organism evidence="1 2">
    <name type="scientific">Candidatus Nitrotoga arctica</name>
    <dbReference type="NCBI Taxonomy" id="453162"/>
    <lineage>
        <taxon>Bacteria</taxon>
        <taxon>Pseudomonadati</taxon>
        <taxon>Pseudomonadota</taxon>
        <taxon>Betaproteobacteria</taxon>
        <taxon>Nitrosomonadales</taxon>
        <taxon>Gallionellaceae</taxon>
        <taxon>Candidatus Nitrotoga</taxon>
    </lineage>
</organism>
<dbReference type="EMBL" id="OU912926">
    <property type="protein sequence ID" value="CAG9932834.1"/>
    <property type="molecule type" value="Genomic_DNA"/>
</dbReference>
<sequence length="382" mass="42445">MSENERHNRHTPPVSVEQLQAYLQSKQWFEDGMIRNVATIWHRHQDEDAEVVLPTSNAKDFQQRVRDALIALASFEKRDVFEAIGDVKRLFLNAITVRVIHADTEDGTIPINDGVLLISKAKDMLSAAAQAIYAKRRNFSGRAPKDARECLDTLLLGQTEIGSYVVSVIVPNQTNFVVDQVVADQETADAVPLSQAIMWSLVTGLDALAKASTTYEKTRNLKAFDEAVLSGVSANLCDALLGFSGEKHNRTFEITVTAAAGPMFENVPRKFEFDGNHVEVLEQVSSYYKDDYVLPDRVLTGHITKLVRPKDETTGTITLDSIIGDVERKVRVELKGDDYHLAVIAHDQGKLVRVQGDVHIKPKAAELLNPKSFGVIEIEDLI</sequence>
<gene>
    <name evidence="1" type="ORF">NTG6680_1581</name>
</gene>
<name>A0ABM8YZ96_9PROT</name>
<keyword evidence="2" id="KW-1185">Reference proteome</keyword>
<evidence type="ECO:0000313" key="2">
    <source>
        <dbReference type="Proteomes" id="UP000839052"/>
    </source>
</evidence>
<dbReference type="Proteomes" id="UP000839052">
    <property type="component" value="Chromosome"/>
</dbReference>
<reference evidence="1 2" key="1">
    <citation type="submission" date="2021-10" db="EMBL/GenBank/DDBJ databases">
        <authorList>
            <person name="Koch H."/>
        </authorList>
    </citation>
    <scope>NUCLEOTIDE SEQUENCE [LARGE SCALE GENOMIC DNA]</scope>
    <source>
        <strain evidence="1">6680</strain>
    </source>
</reference>
<proteinExistence type="predicted"/>
<evidence type="ECO:0000313" key="1">
    <source>
        <dbReference type="EMBL" id="CAG9932834.1"/>
    </source>
</evidence>
<accession>A0ABM8YZ96</accession>